<evidence type="ECO:0000313" key="3">
    <source>
        <dbReference type="Proteomes" id="UP001140949"/>
    </source>
</evidence>
<organism evidence="2 3">
    <name type="scientific">Iris pallida</name>
    <name type="common">Sweet iris</name>
    <dbReference type="NCBI Taxonomy" id="29817"/>
    <lineage>
        <taxon>Eukaryota</taxon>
        <taxon>Viridiplantae</taxon>
        <taxon>Streptophyta</taxon>
        <taxon>Embryophyta</taxon>
        <taxon>Tracheophyta</taxon>
        <taxon>Spermatophyta</taxon>
        <taxon>Magnoliopsida</taxon>
        <taxon>Liliopsida</taxon>
        <taxon>Asparagales</taxon>
        <taxon>Iridaceae</taxon>
        <taxon>Iridoideae</taxon>
        <taxon>Irideae</taxon>
        <taxon>Iris</taxon>
    </lineage>
</organism>
<keyword evidence="1" id="KW-0472">Membrane</keyword>
<dbReference type="AlphaFoldDB" id="A0AAX6G482"/>
<reference evidence="2" key="1">
    <citation type="journal article" date="2023" name="GigaByte">
        <title>Genome assembly of the bearded iris, Iris pallida Lam.</title>
        <authorList>
            <person name="Bruccoleri R.E."/>
            <person name="Oakeley E.J."/>
            <person name="Faust A.M.E."/>
            <person name="Altorfer M."/>
            <person name="Dessus-Babus S."/>
            <person name="Burckhardt D."/>
            <person name="Oertli M."/>
            <person name="Naumann U."/>
            <person name="Petersen F."/>
            <person name="Wong J."/>
        </authorList>
    </citation>
    <scope>NUCLEOTIDE SEQUENCE</scope>
    <source>
        <strain evidence="2">GSM-AAB239-AS_SAM_17_03QT</strain>
    </source>
</reference>
<dbReference type="Gene3D" id="1.20.144.10">
    <property type="entry name" value="Phosphatidic acid phosphatase type 2/haloperoxidase"/>
    <property type="match status" value="1"/>
</dbReference>
<keyword evidence="1" id="KW-1133">Transmembrane helix</keyword>
<feature type="transmembrane region" description="Helical" evidence="1">
    <location>
        <begin position="20"/>
        <end position="44"/>
    </location>
</feature>
<keyword evidence="1" id="KW-0812">Transmembrane</keyword>
<protein>
    <submittedName>
        <fullName evidence="2">Lipid phosphate phosphatase epsilon 2, chloroplastic-like isoform X1</fullName>
    </submittedName>
</protein>
<evidence type="ECO:0000313" key="2">
    <source>
        <dbReference type="EMBL" id="KAJ6823277.1"/>
    </source>
</evidence>
<accession>A0AAX6G482</accession>
<gene>
    <name evidence="2" type="ORF">M6B38_384355</name>
</gene>
<name>A0AAX6G482_IRIPA</name>
<evidence type="ECO:0000256" key="1">
    <source>
        <dbReference type="SAM" id="Phobius"/>
    </source>
</evidence>
<feature type="transmembrane region" description="Helical" evidence="1">
    <location>
        <begin position="88"/>
        <end position="110"/>
    </location>
</feature>
<dbReference type="Proteomes" id="UP001140949">
    <property type="component" value="Unassembled WGS sequence"/>
</dbReference>
<dbReference type="EMBL" id="JANAVB010023164">
    <property type="protein sequence ID" value="KAJ6823277.1"/>
    <property type="molecule type" value="Genomic_DNA"/>
</dbReference>
<sequence>MPSSHAQSLFYTAFYLVMSLSNWLGMNIFTTTVGTLSLVCCSYLSCLRVSQQFHTIDQVVVGAALGSACGATWSGCGIRSCCLVHRLYMGRIGVVLGSVSLCAAFAVHVIQDWLGDEQ</sequence>
<keyword evidence="3" id="KW-1185">Reference proteome</keyword>
<comment type="caution">
    <text evidence="2">The sequence shown here is derived from an EMBL/GenBank/DDBJ whole genome shotgun (WGS) entry which is preliminary data.</text>
</comment>
<reference evidence="2" key="2">
    <citation type="submission" date="2023-04" db="EMBL/GenBank/DDBJ databases">
        <authorList>
            <person name="Bruccoleri R.E."/>
            <person name="Oakeley E.J."/>
            <person name="Faust A.-M."/>
            <person name="Dessus-Babus S."/>
            <person name="Altorfer M."/>
            <person name="Burckhardt D."/>
            <person name="Oertli M."/>
            <person name="Naumann U."/>
            <person name="Petersen F."/>
            <person name="Wong J."/>
        </authorList>
    </citation>
    <scope>NUCLEOTIDE SEQUENCE</scope>
    <source>
        <strain evidence="2">GSM-AAB239-AS_SAM_17_03QT</strain>
        <tissue evidence="2">Leaf</tissue>
    </source>
</reference>
<proteinExistence type="predicted"/>